<dbReference type="SMART" id="SM01228">
    <property type="entry name" value="GIDA_assoc_3"/>
    <property type="match status" value="1"/>
</dbReference>
<feature type="domain" description="tRNA uridine 5-carboxymethylaminomethyl modification enzyme C-terminal subdomain" evidence="12">
    <location>
        <begin position="565"/>
        <end position="636"/>
    </location>
</feature>
<evidence type="ECO:0000256" key="4">
    <source>
        <dbReference type="ARBA" id="ARBA00020461"/>
    </source>
</evidence>
<accession>C8PQR4</accession>
<dbReference type="Pfam" id="PF13932">
    <property type="entry name" value="SAM_GIDA_C"/>
    <property type="match status" value="1"/>
</dbReference>
<evidence type="ECO:0000256" key="1">
    <source>
        <dbReference type="ARBA" id="ARBA00001974"/>
    </source>
</evidence>
<evidence type="ECO:0000256" key="11">
    <source>
        <dbReference type="HAMAP-Rule" id="MF_00129"/>
    </source>
</evidence>
<dbReference type="STRING" id="596324.TREVI0001_1641"/>
<keyword evidence="5 11" id="KW-0285">Flavoprotein</keyword>
<dbReference type="Gene3D" id="3.50.50.60">
    <property type="entry name" value="FAD/NAD(P)-binding domain"/>
    <property type="match status" value="2"/>
</dbReference>
<evidence type="ECO:0000259" key="12">
    <source>
        <dbReference type="SMART" id="SM01228"/>
    </source>
</evidence>
<evidence type="ECO:0000256" key="7">
    <source>
        <dbReference type="ARBA" id="ARBA00022827"/>
    </source>
</evidence>
<evidence type="ECO:0000313" key="13">
    <source>
        <dbReference type="EMBL" id="EEV20228.1"/>
    </source>
</evidence>
<dbReference type="Pfam" id="PF01134">
    <property type="entry name" value="GIDA"/>
    <property type="match status" value="1"/>
</dbReference>
<dbReference type="InterPro" id="IPR020595">
    <property type="entry name" value="MnmG-rel_CS"/>
</dbReference>
<comment type="subunit">
    <text evidence="9 11">Homodimer. Heterotetramer of two MnmE and two MnmG subunits.</text>
</comment>
<dbReference type="eggNOG" id="COG0445">
    <property type="taxonomic scope" value="Bacteria"/>
</dbReference>
<name>C8PQR4_9SPIR</name>
<dbReference type="FunFam" id="1.10.150.570:FF:000001">
    <property type="entry name" value="tRNA uridine 5-carboxymethylaminomethyl modification enzyme MnmG"/>
    <property type="match status" value="1"/>
</dbReference>
<evidence type="ECO:0000256" key="3">
    <source>
        <dbReference type="ARBA" id="ARBA00007653"/>
    </source>
</evidence>
<dbReference type="HAMAP" id="MF_00129">
    <property type="entry name" value="MnmG_GidA"/>
    <property type="match status" value="1"/>
</dbReference>
<comment type="similarity">
    <text evidence="3 11">Belongs to the MnmG family.</text>
</comment>
<keyword evidence="7 11" id="KW-0274">FAD</keyword>
<feature type="binding site" evidence="11">
    <location>
        <begin position="285"/>
        <end position="299"/>
    </location>
    <ligand>
        <name>NAD(+)</name>
        <dbReference type="ChEBI" id="CHEBI:57540"/>
    </ligand>
</feature>
<dbReference type="InterPro" id="IPR040131">
    <property type="entry name" value="MnmG_N"/>
</dbReference>
<dbReference type="Proteomes" id="UP000004509">
    <property type="component" value="Unassembled WGS sequence"/>
</dbReference>
<dbReference type="Pfam" id="PF21680">
    <property type="entry name" value="GIDA_C_1st"/>
    <property type="match status" value="1"/>
</dbReference>
<dbReference type="InterPro" id="IPR047001">
    <property type="entry name" value="MnmG_C_subdom"/>
</dbReference>
<dbReference type="GO" id="GO:0050660">
    <property type="term" value="F:flavin adenine dinucleotide binding"/>
    <property type="evidence" value="ECO:0007669"/>
    <property type="project" value="UniProtKB-UniRule"/>
</dbReference>
<comment type="function">
    <text evidence="2 11">NAD-binding protein involved in the addition of a carboxymethylaminomethyl (cmnm) group at the wobble position (U34) of certain tRNAs, forming tRNA-cmnm(5)s(2)U34.</text>
</comment>
<dbReference type="InterPro" id="IPR036188">
    <property type="entry name" value="FAD/NAD-bd_sf"/>
</dbReference>
<dbReference type="Gene3D" id="1.10.150.570">
    <property type="entry name" value="GidA associated domain, C-terminal subdomain"/>
    <property type="match status" value="1"/>
</dbReference>
<dbReference type="GO" id="GO:0002098">
    <property type="term" value="P:tRNA wobble uridine modification"/>
    <property type="evidence" value="ECO:0007669"/>
    <property type="project" value="InterPro"/>
</dbReference>
<organism evidence="13 14">
    <name type="scientific">Treponema vincentii ATCC 35580</name>
    <dbReference type="NCBI Taxonomy" id="596324"/>
    <lineage>
        <taxon>Bacteria</taxon>
        <taxon>Pseudomonadati</taxon>
        <taxon>Spirochaetota</taxon>
        <taxon>Spirochaetia</taxon>
        <taxon>Spirochaetales</taxon>
        <taxon>Treponemataceae</taxon>
        <taxon>Treponema</taxon>
    </lineage>
</organism>
<dbReference type="EMBL" id="ACYH01000038">
    <property type="protein sequence ID" value="EEV20228.1"/>
    <property type="molecule type" value="Genomic_DNA"/>
</dbReference>
<evidence type="ECO:0000256" key="9">
    <source>
        <dbReference type="ARBA" id="ARBA00025948"/>
    </source>
</evidence>
<dbReference type="InterPro" id="IPR002218">
    <property type="entry name" value="MnmG-rel"/>
</dbReference>
<dbReference type="NCBIfam" id="TIGR00136">
    <property type="entry name" value="mnmG_gidA"/>
    <property type="match status" value="1"/>
</dbReference>
<dbReference type="InterPro" id="IPR004416">
    <property type="entry name" value="MnmG"/>
</dbReference>
<dbReference type="InterPro" id="IPR049312">
    <property type="entry name" value="GIDA_C_N"/>
</dbReference>
<evidence type="ECO:0000256" key="10">
    <source>
        <dbReference type="ARBA" id="ARBA00031800"/>
    </source>
</evidence>
<gene>
    <name evidence="11" type="primary">mnmG</name>
    <name evidence="11 13" type="synonym">gidA</name>
    <name evidence="13" type="ORF">TREVI0001_1641</name>
</gene>
<dbReference type="InterPro" id="IPR044920">
    <property type="entry name" value="MnmG_C_subdom_sf"/>
</dbReference>
<evidence type="ECO:0000256" key="2">
    <source>
        <dbReference type="ARBA" id="ARBA00003717"/>
    </source>
</evidence>
<dbReference type="GO" id="GO:0005829">
    <property type="term" value="C:cytosol"/>
    <property type="evidence" value="ECO:0007669"/>
    <property type="project" value="TreeGrafter"/>
</dbReference>
<comment type="caution">
    <text evidence="11">Lacks conserved residue(s) required for the propagation of feature annotation.</text>
</comment>
<comment type="subcellular location">
    <subcellularLocation>
        <location evidence="11">Cytoplasm</location>
    </subcellularLocation>
</comment>
<evidence type="ECO:0000256" key="6">
    <source>
        <dbReference type="ARBA" id="ARBA00022694"/>
    </source>
</evidence>
<dbReference type="InterPro" id="IPR026904">
    <property type="entry name" value="MnmG_C"/>
</dbReference>
<evidence type="ECO:0000313" key="14">
    <source>
        <dbReference type="Proteomes" id="UP000004509"/>
    </source>
</evidence>
<dbReference type="SUPFAM" id="SSF51905">
    <property type="entry name" value="FAD/NAD(P)-binding domain"/>
    <property type="match status" value="1"/>
</dbReference>
<sequence length="639" mass="70557">MSAMNFRYSDYDVIVVGGGHAGIEASLAAARLGAHTLLITQTVDTIGRMSCNPSIGGVSKGNIVREIDALGGEMGKLADACMIQYRLLNKSRGPAVQSPRIQADKFLYAQTAQYTLEKEKNLHIYQDTVVDVISSQTAESGVVENGSVQAVLTARGRTISARAVVLTTGTFMEGKIYIGEFEAEEGRLGEKAAIGLGTALARKGFTMGRLKTGTPCRVLRKSVDLSVLEIQEADAVMRPFSFDTAEIFRPSAVCYVCYTNEHTHEVIRQNFHRSPLFSGKIHATGARYCPSIEDKVRKFPERTRHQLYIEPEGLMSDELYINGFSSSLPEDVQDQMLRTLTGFADAVITRPAYAVDYAVISPLQLGPDLQTRRIAGLFTAGQINGTSGYEEAGGQGLIAGINAALYSRACSTQPQPGTRPAAYEPFTLRRDEAYIGVMIDDLITQGVDEPYRMFTARAEYRLKLRHDTADERLTERAFRIGLQKQSSFTRLQEKLAQRGELIEHWRERKITGSLAEAEPALQCHLGKSFADALHDPLISLELICRCDPESTRYSDAIKTAAELEIRYEHYIIAQDKRIDKMKKMETSRIPANFNYDAVSGLSTESLARLKKVMPATIGQASRIPGIRPSDIMVLMVAIK</sequence>
<evidence type="ECO:0000256" key="8">
    <source>
        <dbReference type="ARBA" id="ARBA00023027"/>
    </source>
</evidence>
<dbReference type="PROSITE" id="PS01280">
    <property type="entry name" value="GIDA_1"/>
    <property type="match status" value="1"/>
</dbReference>
<dbReference type="FunFam" id="3.50.50.60:FF:000002">
    <property type="entry name" value="tRNA uridine 5-carboxymethylaminomethyl modification enzyme MnmG"/>
    <property type="match status" value="1"/>
</dbReference>
<dbReference type="AlphaFoldDB" id="C8PQR4"/>
<comment type="caution">
    <text evidence="13">The sequence shown here is derived from an EMBL/GenBank/DDBJ whole genome shotgun (WGS) entry which is preliminary data.</text>
</comment>
<comment type="cofactor">
    <cofactor evidence="1 11">
        <name>FAD</name>
        <dbReference type="ChEBI" id="CHEBI:57692"/>
    </cofactor>
</comment>
<feature type="binding site" evidence="11">
    <location>
        <begin position="17"/>
        <end position="22"/>
    </location>
    <ligand>
        <name>FAD</name>
        <dbReference type="ChEBI" id="CHEBI:57692"/>
    </ligand>
</feature>
<dbReference type="PANTHER" id="PTHR11806:SF0">
    <property type="entry name" value="PROTEIN MTO1 HOMOLOG, MITOCHONDRIAL"/>
    <property type="match status" value="1"/>
</dbReference>
<keyword evidence="6 11" id="KW-0819">tRNA processing</keyword>
<protein>
    <recommendedName>
        <fullName evidence="4 11">tRNA uridine 5-carboxymethylaminomethyl modification enzyme MnmG</fullName>
    </recommendedName>
    <alternativeName>
        <fullName evidence="10 11">Glucose-inhibited division protein A</fullName>
    </alternativeName>
</protein>
<dbReference type="PANTHER" id="PTHR11806">
    <property type="entry name" value="GLUCOSE INHIBITED DIVISION PROTEIN A"/>
    <property type="match status" value="1"/>
</dbReference>
<keyword evidence="11" id="KW-0963">Cytoplasm</keyword>
<keyword evidence="8 11" id="KW-0520">NAD</keyword>
<dbReference type="PROSITE" id="PS01281">
    <property type="entry name" value="GIDA_2"/>
    <property type="match status" value="1"/>
</dbReference>
<evidence type="ECO:0000256" key="5">
    <source>
        <dbReference type="ARBA" id="ARBA00022630"/>
    </source>
</evidence>
<reference evidence="13 14" key="1">
    <citation type="submission" date="2009-07" db="EMBL/GenBank/DDBJ databases">
        <authorList>
            <person name="Madupu R."/>
            <person name="Sebastian Y."/>
            <person name="Durkin A.S."/>
            <person name="Torralba M."/>
            <person name="Methe B."/>
            <person name="Sutton G.G."/>
            <person name="Strausberg R.L."/>
            <person name="Nelson K.E."/>
        </authorList>
    </citation>
    <scope>NUCLEOTIDE SEQUENCE [LARGE SCALE GENOMIC DNA]</scope>
    <source>
        <strain evidence="13 14">ATCC 35580</strain>
    </source>
</reference>
<dbReference type="GO" id="GO:0030488">
    <property type="term" value="P:tRNA methylation"/>
    <property type="evidence" value="ECO:0007669"/>
    <property type="project" value="TreeGrafter"/>
</dbReference>
<proteinExistence type="inferred from homology"/>